<accession>A0ABX7L609</accession>
<dbReference type="Gene3D" id="2.60.120.260">
    <property type="entry name" value="Galactose-binding domain-like"/>
    <property type="match status" value="2"/>
</dbReference>
<gene>
    <name evidence="2" type="ORF">JRJ22_20095</name>
</gene>
<dbReference type="EMBL" id="CP070969">
    <property type="protein sequence ID" value="QSF43565.1"/>
    <property type="molecule type" value="Genomic_DNA"/>
</dbReference>
<evidence type="ECO:0000259" key="1">
    <source>
        <dbReference type="PROSITE" id="PS50022"/>
    </source>
</evidence>
<dbReference type="RefSeq" id="WP_206101198.1">
    <property type="nucleotide sequence ID" value="NZ_CP070969.1"/>
</dbReference>
<proteinExistence type="predicted"/>
<dbReference type="Pfam" id="PF00754">
    <property type="entry name" value="F5_F8_type_C"/>
    <property type="match status" value="1"/>
</dbReference>
<evidence type="ECO:0000313" key="2">
    <source>
        <dbReference type="EMBL" id="QSF43565.1"/>
    </source>
</evidence>
<dbReference type="Proteomes" id="UP000663452">
    <property type="component" value="Chromosome"/>
</dbReference>
<protein>
    <submittedName>
        <fullName evidence="2">Discoidin domain-containing protein</fullName>
    </submittedName>
</protein>
<sequence length="387" mass="42119">MATTSNLNAIPVMTSNTSPNGIANASSADASFPAYLAFNGVLSSTGWRGLGNINQWLSYEFTTTKAIAKYSLATTVVSRAVKNFTFEGSNNGTAWDVLDTRTNITNWVANVKQEFVIDSTKVKRYKMYRINSSSNNGDTSYTDISELEMFEIIYSNKILLSSGSEQFASSFVNEDSTSDYVPTLSSATDVSLGITTSASTNSTSSFNAFNDATWQVSSGISTGWLRIQFPNPVLIGAFSSVGWNNAAQSPTKIVFKGSNDGVNWAIIDTFSSLTWTSAVEKNFTTSNNTPYSYYEFSDMTCTTAPLTLDKVKMYVRKVKNKTTKINSLNITEDILIKYGGLSTGLDLTSAMNIIEDICIDTNVLGSGKTFEHSINMSKSQINKITLG</sequence>
<organism evidence="2 3">
    <name type="scientific">Paenibacillus tianjinensis</name>
    <dbReference type="NCBI Taxonomy" id="2810347"/>
    <lineage>
        <taxon>Bacteria</taxon>
        <taxon>Bacillati</taxon>
        <taxon>Bacillota</taxon>
        <taxon>Bacilli</taxon>
        <taxon>Bacillales</taxon>
        <taxon>Paenibacillaceae</taxon>
        <taxon>Paenibacillus</taxon>
    </lineage>
</organism>
<dbReference type="InterPro" id="IPR008979">
    <property type="entry name" value="Galactose-bd-like_sf"/>
</dbReference>
<feature type="domain" description="F5/8 type C" evidence="1">
    <location>
        <begin position="5"/>
        <end position="95"/>
    </location>
</feature>
<reference evidence="2 3" key="1">
    <citation type="submission" date="2021-02" db="EMBL/GenBank/DDBJ databases">
        <title>Paenibacillus tianjinensis sp. nov.</title>
        <authorList>
            <person name="Liu H."/>
        </authorList>
    </citation>
    <scope>NUCLEOTIDE SEQUENCE [LARGE SCALE GENOMIC DNA]</scope>
    <source>
        <strain evidence="2 3">TB2019</strain>
    </source>
</reference>
<keyword evidence="3" id="KW-1185">Reference proteome</keyword>
<dbReference type="SUPFAM" id="SSF49785">
    <property type="entry name" value="Galactose-binding domain-like"/>
    <property type="match status" value="2"/>
</dbReference>
<dbReference type="PROSITE" id="PS50022">
    <property type="entry name" value="FA58C_3"/>
    <property type="match status" value="1"/>
</dbReference>
<evidence type="ECO:0000313" key="3">
    <source>
        <dbReference type="Proteomes" id="UP000663452"/>
    </source>
</evidence>
<dbReference type="InterPro" id="IPR000421">
    <property type="entry name" value="FA58C"/>
</dbReference>
<name>A0ABX7L609_9BACL</name>